<evidence type="ECO:0000256" key="1">
    <source>
        <dbReference type="SAM" id="MobiDB-lite"/>
    </source>
</evidence>
<dbReference type="PANTHER" id="PTHR45786:SF74">
    <property type="entry name" value="ATP-DEPENDENT DNA HELICASE"/>
    <property type="match status" value="1"/>
</dbReference>
<keyword evidence="2" id="KW-0378">Hydrolase</keyword>
<sequence>MPAKRKRANLSRDTNKSRSIRNRRDIRTEEQVQEENTGARVRMAQLRQEQLDDTRAERNEVMRLEQRQSHRFIVNRRRANDQQRQQAHRAFVATSFLRLAFQYEPDIEYYAHSKMLDALLNEHNELLKIFKSHMHKLESDNHAIVINPDKTPAGEHIRRFNAPVADDGVAGIMVGDRTSAREIIIRRRNNNLQFIADTHRSYDALQYPLIFWKGQDGYSINIKQRDPVSGAETNKNVSSKDYYAYRLMIGRGLDNVFYDFESFVNNSWSTCTRR</sequence>
<keyword evidence="2" id="KW-0347">Helicase</keyword>
<keyword evidence="2" id="KW-0547">Nucleotide-binding</keyword>
<dbReference type="OrthoDB" id="5866727at2759"/>
<feature type="region of interest" description="Disordered" evidence="1">
    <location>
        <begin position="1"/>
        <end position="36"/>
    </location>
</feature>
<keyword evidence="3" id="KW-1185">Reference proteome</keyword>
<evidence type="ECO:0000313" key="2">
    <source>
        <dbReference type="EMBL" id="GFT84187.1"/>
    </source>
</evidence>
<dbReference type="Proteomes" id="UP000887013">
    <property type="component" value="Unassembled WGS sequence"/>
</dbReference>
<name>A0A8X6U2R2_NEPPI</name>
<keyword evidence="2" id="KW-0067">ATP-binding</keyword>
<proteinExistence type="predicted"/>
<accession>A0A8X6U2R2</accession>
<reference evidence="2" key="1">
    <citation type="submission" date="2020-08" db="EMBL/GenBank/DDBJ databases">
        <title>Multicomponent nature underlies the extraordinary mechanical properties of spider dragline silk.</title>
        <authorList>
            <person name="Kono N."/>
            <person name="Nakamura H."/>
            <person name="Mori M."/>
            <person name="Yoshida Y."/>
            <person name="Ohtoshi R."/>
            <person name="Malay A.D."/>
            <person name="Moran D.A.P."/>
            <person name="Tomita M."/>
            <person name="Numata K."/>
            <person name="Arakawa K."/>
        </authorList>
    </citation>
    <scope>NUCLEOTIDE SEQUENCE</scope>
</reference>
<protein>
    <submittedName>
        <fullName evidence="2">ATP-dependent DNA helicase</fullName>
    </submittedName>
</protein>
<evidence type="ECO:0000313" key="3">
    <source>
        <dbReference type="Proteomes" id="UP000887013"/>
    </source>
</evidence>
<comment type="caution">
    <text evidence="2">The sequence shown here is derived from an EMBL/GenBank/DDBJ whole genome shotgun (WGS) entry which is preliminary data.</text>
</comment>
<organism evidence="2 3">
    <name type="scientific">Nephila pilipes</name>
    <name type="common">Giant wood spider</name>
    <name type="synonym">Nephila maculata</name>
    <dbReference type="NCBI Taxonomy" id="299642"/>
    <lineage>
        <taxon>Eukaryota</taxon>
        <taxon>Metazoa</taxon>
        <taxon>Ecdysozoa</taxon>
        <taxon>Arthropoda</taxon>
        <taxon>Chelicerata</taxon>
        <taxon>Arachnida</taxon>
        <taxon>Araneae</taxon>
        <taxon>Araneomorphae</taxon>
        <taxon>Entelegynae</taxon>
        <taxon>Araneoidea</taxon>
        <taxon>Nephilidae</taxon>
        <taxon>Nephila</taxon>
    </lineage>
</organism>
<dbReference type="AlphaFoldDB" id="A0A8X6U2R2"/>
<dbReference type="GO" id="GO:0004386">
    <property type="term" value="F:helicase activity"/>
    <property type="evidence" value="ECO:0007669"/>
    <property type="project" value="UniProtKB-KW"/>
</dbReference>
<gene>
    <name evidence="2" type="primary">AVEN_128747_1</name>
    <name evidence="2" type="ORF">NPIL_548321</name>
</gene>
<dbReference type="EMBL" id="BMAW01023693">
    <property type="protein sequence ID" value="GFT84187.1"/>
    <property type="molecule type" value="Genomic_DNA"/>
</dbReference>
<dbReference type="PANTHER" id="PTHR45786">
    <property type="entry name" value="DNA BINDING PROTEIN-LIKE"/>
    <property type="match status" value="1"/>
</dbReference>